<feature type="transmembrane region" description="Helical" evidence="1">
    <location>
        <begin position="71"/>
        <end position="91"/>
    </location>
</feature>
<dbReference type="EMBL" id="JADINA010000037">
    <property type="protein sequence ID" value="MBO8426808.1"/>
    <property type="molecule type" value="Genomic_DNA"/>
</dbReference>
<proteinExistence type="predicted"/>
<dbReference type="AlphaFoldDB" id="A0A9D9DHD1"/>
<feature type="transmembrane region" description="Helical" evidence="1">
    <location>
        <begin position="38"/>
        <end position="59"/>
    </location>
</feature>
<dbReference type="Proteomes" id="UP000823634">
    <property type="component" value="Unassembled WGS sequence"/>
</dbReference>
<keyword evidence="1" id="KW-0812">Transmembrane</keyword>
<keyword evidence="1" id="KW-1133">Transmembrane helix</keyword>
<gene>
    <name evidence="2" type="ORF">IAC61_05815</name>
</gene>
<keyword evidence="1" id="KW-0472">Membrane</keyword>
<comment type="caution">
    <text evidence="2">The sequence shown here is derived from an EMBL/GenBank/DDBJ whole genome shotgun (WGS) entry which is preliminary data.</text>
</comment>
<name>A0A9D9DHD1_9FIRM</name>
<reference evidence="2" key="1">
    <citation type="submission" date="2020-10" db="EMBL/GenBank/DDBJ databases">
        <authorList>
            <person name="Gilroy R."/>
        </authorList>
    </citation>
    <scope>NUCLEOTIDE SEQUENCE</scope>
    <source>
        <strain evidence="2">17113</strain>
    </source>
</reference>
<evidence type="ECO:0000313" key="2">
    <source>
        <dbReference type="EMBL" id="MBO8426808.1"/>
    </source>
</evidence>
<reference evidence="2" key="2">
    <citation type="journal article" date="2021" name="PeerJ">
        <title>Extensive microbial diversity within the chicken gut microbiome revealed by metagenomics and culture.</title>
        <authorList>
            <person name="Gilroy R."/>
            <person name="Ravi A."/>
            <person name="Getino M."/>
            <person name="Pursley I."/>
            <person name="Horton D.L."/>
            <person name="Alikhan N.F."/>
            <person name="Baker D."/>
            <person name="Gharbi K."/>
            <person name="Hall N."/>
            <person name="Watson M."/>
            <person name="Adriaenssens E.M."/>
            <person name="Foster-Nyarko E."/>
            <person name="Jarju S."/>
            <person name="Secka A."/>
            <person name="Antonio M."/>
            <person name="Oren A."/>
            <person name="Chaudhuri R.R."/>
            <person name="La Ragione R."/>
            <person name="Hildebrand F."/>
            <person name="Pallen M.J."/>
        </authorList>
    </citation>
    <scope>NUCLEOTIDE SEQUENCE</scope>
    <source>
        <strain evidence="2">17113</strain>
    </source>
</reference>
<feature type="transmembrane region" description="Helical" evidence="1">
    <location>
        <begin position="7"/>
        <end position="26"/>
    </location>
</feature>
<organism evidence="2 3">
    <name type="scientific">Candidatus Alloenteromonas pullistercoris</name>
    <dbReference type="NCBI Taxonomy" id="2840785"/>
    <lineage>
        <taxon>Bacteria</taxon>
        <taxon>Bacillati</taxon>
        <taxon>Bacillota</taxon>
        <taxon>Bacillota incertae sedis</taxon>
        <taxon>Candidatus Alloenteromonas</taxon>
    </lineage>
</organism>
<evidence type="ECO:0000313" key="3">
    <source>
        <dbReference type="Proteomes" id="UP000823634"/>
    </source>
</evidence>
<evidence type="ECO:0000256" key="1">
    <source>
        <dbReference type="SAM" id="Phobius"/>
    </source>
</evidence>
<protein>
    <submittedName>
        <fullName evidence="2">Uncharacterized protein</fullName>
    </submittedName>
</protein>
<sequence length="152" mass="16518">MNKLKIAFICEFLIILSVVIAVPFMLNNDFSLTEGIGYYIAAKVIIGLLLLASSGYAFFHSGPTGSNTVLVVTAALFQLIPMGIRYMLLALLPGADIWSIVIIAATLLIYCGLFFGLAFMDKKMADRDIVSAGHEIPVAEEKVILNDEEEGK</sequence>
<feature type="transmembrane region" description="Helical" evidence="1">
    <location>
        <begin position="97"/>
        <end position="119"/>
    </location>
</feature>
<accession>A0A9D9DHD1</accession>